<feature type="domain" description="Methyltransferase FkbM" evidence="1">
    <location>
        <begin position="128"/>
        <end position="285"/>
    </location>
</feature>
<dbReference type="PANTHER" id="PTHR34203">
    <property type="entry name" value="METHYLTRANSFERASE, FKBM FAMILY PROTEIN"/>
    <property type="match status" value="1"/>
</dbReference>
<sequence length="335" mass="36502">MTLDLATPDAYTSILFRSINHLSDFLALNGIHPRITPTNMKIHRTIRSILQNPFNQGHAVDALVRYLRWQLGSRIAPGKVAIPWINEARLLVAPGDTGLTGCIYSGLHDYADMSFLLRFLREEDIFLDVGANAGAYTVLASAAAGAQTISFEPVPRTFAKLLDNVAINTIQDKVTAYNMGVGNKKETLNFSVDNGASNRVINNTNSSTPSTAVPVDTLDSILQGSAPAAIKMDIEGFEYNALTGASNTLASQELCAIIIELKEHALKYGSSNAAIDELIRSYGFLPYQYDNTSRTVSLSTDGMKIGGNVLYLRNLEHVQHRLTTCAQFSIFGQTL</sequence>
<reference evidence="2 3" key="1">
    <citation type="journal article" date="2018" name="Sci. Adv.">
        <title>Multi-heme cytochromes provide a pathway for survival in energy-limited environments.</title>
        <authorList>
            <person name="Deng X."/>
            <person name="Dohmae N."/>
            <person name="Nealson K.H."/>
            <person name="Hashimoto K."/>
            <person name="Okamoto A."/>
        </authorList>
    </citation>
    <scope>NUCLEOTIDE SEQUENCE [LARGE SCALE GENOMIC DNA]</scope>
    <source>
        <strain evidence="2 3">IS5</strain>
    </source>
</reference>
<dbReference type="EMBL" id="AP017378">
    <property type="protein sequence ID" value="BBD09576.1"/>
    <property type="molecule type" value="Genomic_DNA"/>
</dbReference>
<dbReference type="Gene3D" id="3.40.50.150">
    <property type="entry name" value="Vaccinia Virus protein VP39"/>
    <property type="match status" value="1"/>
</dbReference>
<accession>A0A2Z6B2D7</accession>
<evidence type="ECO:0000259" key="1">
    <source>
        <dbReference type="Pfam" id="PF05050"/>
    </source>
</evidence>
<organism evidence="2 3">
    <name type="scientific">Desulfovibrio ferrophilus</name>
    <dbReference type="NCBI Taxonomy" id="241368"/>
    <lineage>
        <taxon>Bacteria</taxon>
        <taxon>Pseudomonadati</taxon>
        <taxon>Thermodesulfobacteriota</taxon>
        <taxon>Desulfovibrionia</taxon>
        <taxon>Desulfovibrionales</taxon>
        <taxon>Desulfovibrionaceae</taxon>
        <taxon>Desulfovibrio</taxon>
    </lineage>
</organism>
<evidence type="ECO:0000313" key="2">
    <source>
        <dbReference type="EMBL" id="BBD09576.1"/>
    </source>
</evidence>
<dbReference type="Proteomes" id="UP000269883">
    <property type="component" value="Chromosome"/>
</dbReference>
<dbReference type="GO" id="GO:0008168">
    <property type="term" value="F:methyltransferase activity"/>
    <property type="evidence" value="ECO:0007669"/>
    <property type="project" value="UniProtKB-KW"/>
</dbReference>
<dbReference type="InterPro" id="IPR006342">
    <property type="entry name" value="FkbM_mtfrase"/>
</dbReference>
<dbReference type="PANTHER" id="PTHR34203:SF15">
    <property type="entry name" value="SLL1173 PROTEIN"/>
    <property type="match status" value="1"/>
</dbReference>
<protein>
    <submittedName>
        <fullName evidence="2">Methyltransferase FkbM family</fullName>
    </submittedName>
</protein>
<keyword evidence="2" id="KW-0489">Methyltransferase</keyword>
<dbReference type="AlphaFoldDB" id="A0A2Z6B2D7"/>
<evidence type="ECO:0000313" key="3">
    <source>
        <dbReference type="Proteomes" id="UP000269883"/>
    </source>
</evidence>
<gene>
    <name evidence="2" type="ORF">DFE_2850</name>
</gene>
<name>A0A2Z6B2D7_9BACT</name>
<keyword evidence="2" id="KW-0808">Transferase</keyword>
<dbReference type="InterPro" id="IPR029063">
    <property type="entry name" value="SAM-dependent_MTases_sf"/>
</dbReference>
<dbReference type="Pfam" id="PF05050">
    <property type="entry name" value="Methyltransf_21"/>
    <property type="match status" value="1"/>
</dbReference>
<proteinExistence type="predicted"/>
<dbReference type="InterPro" id="IPR052514">
    <property type="entry name" value="SAM-dependent_MTase"/>
</dbReference>
<keyword evidence="3" id="KW-1185">Reference proteome</keyword>
<dbReference type="KEGG" id="dfl:DFE_2850"/>
<dbReference type="NCBIfam" id="TIGR01444">
    <property type="entry name" value="fkbM_fam"/>
    <property type="match status" value="1"/>
</dbReference>
<dbReference type="SUPFAM" id="SSF53335">
    <property type="entry name" value="S-adenosyl-L-methionine-dependent methyltransferases"/>
    <property type="match status" value="1"/>
</dbReference>
<dbReference type="GO" id="GO:0032259">
    <property type="term" value="P:methylation"/>
    <property type="evidence" value="ECO:0007669"/>
    <property type="project" value="UniProtKB-KW"/>
</dbReference>